<feature type="compositionally biased region" description="Basic and acidic residues" evidence="1">
    <location>
        <begin position="14"/>
        <end position="40"/>
    </location>
</feature>
<feature type="region of interest" description="Disordered" evidence="1">
    <location>
        <begin position="1"/>
        <end position="45"/>
    </location>
</feature>
<keyword evidence="3" id="KW-1185">Reference proteome</keyword>
<dbReference type="EMBL" id="CAKXZS010000011">
    <property type="protein sequence ID" value="CAH2397147.1"/>
    <property type="molecule type" value="Genomic_DNA"/>
</dbReference>
<name>A0ABN8JKE9_9HYPH</name>
<evidence type="ECO:0000256" key="1">
    <source>
        <dbReference type="SAM" id="MobiDB-lite"/>
    </source>
</evidence>
<keyword evidence="2" id="KW-0396">Initiation factor</keyword>
<dbReference type="GO" id="GO:0003743">
    <property type="term" value="F:translation initiation factor activity"/>
    <property type="evidence" value="ECO:0007669"/>
    <property type="project" value="UniProtKB-KW"/>
</dbReference>
<accession>A0ABN8JKE9</accession>
<keyword evidence="2" id="KW-0648">Protein biosynthesis</keyword>
<protein>
    <submittedName>
        <fullName evidence="2">Eukaryotic translation initiation factor 3 110 kDa subunit</fullName>
    </submittedName>
</protein>
<comment type="caution">
    <text evidence="2">The sequence shown here is derived from an EMBL/GenBank/DDBJ whole genome shotgun (WGS) entry which is preliminary data.</text>
</comment>
<dbReference type="Proteomes" id="UP001152604">
    <property type="component" value="Unassembled WGS sequence"/>
</dbReference>
<evidence type="ECO:0000313" key="2">
    <source>
        <dbReference type="EMBL" id="CAH2397147.1"/>
    </source>
</evidence>
<evidence type="ECO:0000313" key="3">
    <source>
        <dbReference type="Proteomes" id="UP001152604"/>
    </source>
</evidence>
<proteinExistence type="predicted"/>
<gene>
    <name evidence="2" type="ORF">MES4922_190010</name>
</gene>
<organism evidence="2 3">
    <name type="scientific">Mesorhizobium ventifaucium</name>
    <dbReference type="NCBI Taxonomy" id="666020"/>
    <lineage>
        <taxon>Bacteria</taxon>
        <taxon>Pseudomonadati</taxon>
        <taxon>Pseudomonadota</taxon>
        <taxon>Alphaproteobacteria</taxon>
        <taxon>Hyphomicrobiales</taxon>
        <taxon>Phyllobacteriaceae</taxon>
        <taxon>Mesorhizobium</taxon>
    </lineage>
</organism>
<sequence>MEPFDYAPPGFARYKSDNADDGEGERRGEREREIDASRTHRAERRHCTHARTARDMVRRQRQRDVMHLEFPVWVSSDSISLVN</sequence>
<reference evidence="2" key="1">
    <citation type="submission" date="2022-03" db="EMBL/GenBank/DDBJ databases">
        <authorList>
            <person name="Brunel B."/>
        </authorList>
    </citation>
    <scope>NUCLEOTIDE SEQUENCE</scope>
    <source>
        <strain evidence="2">STM4922sample</strain>
    </source>
</reference>